<dbReference type="EMBL" id="GBRH01161529">
    <property type="protein sequence ID" value="JAE36367.1"/>
    <property type="molecule type" value="Transcribed_RNA"/>
</dbReference>
<protein>
    <submittedName>
        <fullName evidence="2">Uncharacterized protein</fullName>
    </submittedName>
</protein>
<dbReference type="AlphaFoldDB" id="A0A0A9HHY4"/>
<feature type="chain" id="PRO_5002045318" evidence="1">
    <location>
        <begin position="20"/>
        <end position="38"/>
    </location>
</feature>
<proteinExistence type="predicted"/>
<evidence type="ECO:0000256" key="1">
    <source>
        <dbReference type="SAM" id="SignalP"/>
    </source>
</evidence>
<name>A0A0A9HHY4_ARUDO</name>
<evidence type="ECO:0000313" key="2">
    <source>
        <dbReference type="EMBL" id="JAE36367.1"/>
    </source>
</evidence>
<sequence length="38" mass="4434">MDANMLLLMLLLDIDMVYKMQLSPLESTVVYLYNLVNL</sequence>
<reference evidence="2" key="1">
    <citation type="submission" date="2014-09" db="EMBL/GenBank/DDBJ databases">
        <authorList>
            <person name="Magalhaes I.L.F."/>
            <person name="Oliveira U."/>
            <person name="Santos F.R."/>
            <person name="Vidigal T.H.D.A."/>
            <person name="Brescovit A.D."/>
            <person name="Santos A.J."/>
        </authorList>
    </citation>
    <scope>NUCLEOTIDE SEQUENCE</scope>
    <source>
        <tissue evidence="2">Shoot tissue taken approximately 20 cm above the soil surface</tissue>
    </source>
</reference>
<feature type="signal peptide" evidence="1">
    <location>
        <begin position="1"/>
        <end position="19"/>
    </location>
</feature>
<keyword evidence="1" id="KW-0732">Signal</keyword>
<reference evidence="2" key="2">
    <citation type="journal article" date="2015" name="Data Brief">
        <title>Shoot transcriptome of the giant reed, Arundo donax.</title>
        <authorList>
            <person name="Barrero R.A."/>
            <person name="Guerrero F.D."/>
            <person name="Moolhuijzen P."/>
            <person name="Goolsby J.A."/>
            <person name="Tidwell J."/>
            <person name="Bellgard S.E."/>
            <person name="Bellgard M.I."/>
        </authorList>
    </citation>
    <scope>NUCLEOTIDE SEQUENCE</scope>
    <source>
        <tissue evidence="2">Shoot tissue taken approximately 20 cm above the soil surface</tissue>
    </source>
</reference>
<accession>A0A0A9HHY4</accession>
<organism evidence="2">
    <name type="scientific">Arundo donax</name>
    <name type="common">Giant reed</name>
    <name type="synonym">Donax arundinaceus</name>
    <dbReference type="NCBI Taxonomy" id="35708"/>
    <lineage>
        <taxon>Eukaryota</taxon>
        <taxon>Viridiplantae</taxon>
        <taxon>Streptophyta</taxon>
        <taxon>Embryophyta</taxon>
        <taxon>Tracheophyta</taxon>
        <taxon>Spermatophyta</taxon>
        <taxon>Magnoliopsida</taxon>
        <taxon>Liliopsida</taxon>
        <taxon>Poales</taxon>
        <taxon>Poaceae</taxon>
        <taxon>PACMAD clade</taxon>
        <taxon>Arundinoideae</taxon>
        <taxon>Arundineae</taxon>
        <taxon>Arundo</taxon>
    </lineage>
</organism>